<keyword evidence="7" id="KW-0460">Magnesium</keyword>
<feature type="binding site" evidence="7">
    <location>
        <position position="156"/>
    </location>
    <ligand>
        <name>Mg(2+)</name>
        <dbReference type="ChEBI" id="CHEBI:18420"/>
    </ligand>
</feature>
<feature type="transmembrane region" description="Helical" evidence="8">
    <location>
        <begin position="44"/>
        <end position="65"/>
    </location>
</feature>
<dbReference type="GO" id="GO:0016780">
    <property type="term" value="F:phosphotransferase activity, for other substituted phosphate groups"/>
    <property type="evidence" value="ECO:0007669"/>
    <property type="project" value="InterPro"/>
</dbReference>
<dbReference type="CDD" id="cd06853">
    <property type="entry name" value="GT_WecA_like"/>
    <property type="match status" value="1"/>
</dbReference>
<dbReference type="OrthoDB" id="9805475at2"/>
<evidence type="ECO:0000256" key="3">
    <source>
        <dbReference type="ARBA" id="ARBA00022679"/>
    </source>
</evidence>
<feature type="transmembrane region" description="Helical" evidence="8">
    <location>
        <begin position="293"/>
        <end position="314"/>
    </location>
</feature>
<keyword evidence="3 9" id="KW-0808">Transferase</keyword>
<feature type="transmembrane region" description="Helical" evidence="8">
    <location>
        <begin position="217"/>
        <end position="235"/>
    </location>
</feature>
<dbReference type="GO" id="GO:0044038">
    <property type="term" value="P:cell wall macromolecule biosynthetic process"/>
    <property type="evidence" value="ECO:0007669"/>
    <property type="project" value="TreeGrafter"/>
</dbReference>
<keyword evidence="2" id="KW-1003">Cell membrane</keyword>
<keyword evidence="10" id="KW-1185">Reference proteome</keyword>
<dbReference type="Proteomes" id="UP000298460">
    <property type="component" value="Unassembled WGS sequence"/>
</dbReference>
<feature type="transmembrane region" description="Helical" evidence="8">
    <location>
        <begin position="163"/>
        <end position="182"/>
    </location>
</feature>
<comment type="caution">
    <text evidence="9">The sequence shown here is derived from an EMBL/GenBank/DDBJ whole genome shotgun (WGS) entry which is preliminary data.</text>
</comment>
<dbReference type="PANTHER" id="PTHR22926">
    <property type="entry name" value="PHOSPHO-N-ACETYLMURAMOYL-PENTAPEPTIDE-TRANSFERASE"/>
    <property type="match status" value="1"/>
</dbReference>
<dbReference type="GO" id="GO:0046872">
    <property type="term" value="F:metal ion binding"/>
    <property type="evidence" value="ECO:0007669"/>
    <property type="project" value="UniProtKB-KW"/>
</dbReference>
<keyword evidence="5 8" id="KW-1133">Transmembrane helix</keyword>
<feature type="transmembrane region" description="Helical" evidence="8">
    <location>
        <begin position="130"/>
        <end position="151"/>
    </location>
</feature>
<dbReference type="RefSeq" id="WP_135546170.1">
    <property type="nucleotide sequence ID" value="NZ_SPQQ01000003.1"/>
</dbReference>
<evidence type="ECO:0000256" key="6">
    <source>
        <dbReference type="ARBA" id="ARBA00023136"/>
    </source>
</evidence>
<organism evidence="9 10">
    <name type="scientific">Desulfosporosinus fructosivorans</name>
    <dbReference type="NCBI Taxonomy" id="2018669"/>
    <lineage>
        <taxon>Bacteria</taxon>
        <taxon>Bacillati</taxon>
        <taxon>Bacillota</taxon>
        <taxon>Clostridia</taxon>
        <taxon>Eubacteriales</taxon>
        <taxon>Desulfitobacteriaceae</taxon>
        <taxon>Desulfosporosinus</taxon>
    </lineage>
</organism>
<dbReference type="InterPro" id="IPR000715">
    <property type="entry name" value="Glycosyl_transferase_4"/>
</dbReference>
<comment type="cofactor">
    <cofactor evidence="7">
        <name>Mg(2+)</name>
        <dbReference type="ChEBI" id="CHEBI:18420"/>
    </cofactor>
</comment>
<dbReference type="AlphaFoldDB" id="A0A4Z0R565"/>
<dbReference type="GO" id="GO:0009103">
    <property type="term" value="P:lipopolysaccharide biosynthetic process"/>
    <property type="evidence" value="ECO:0007669"/>
    <property type="project" value="TreeGrafter"/>
</dbReference>
<protein>
    <submittedName>
        <fullName evidence="9">Undecaprenyl/decaprenyl-phosphate alpha-N-acetylglucosaminyl 1-phosphate transferase</fullName>
    </submittedName>
</protein>
<feature type="transmembrane region" description="Helical" evidence="8">
    <location>
        <begin position="71"/>
        <end position="91"/>
    </location>
</feature>
<feature type="binding site" evidence="7">
    <location>
        <position position="216"/>
    </location>
    <ligand>
        <name>Mg(2+)</name>
        <dbReference type="ChEBI" id="CHEBI:18420"/>
    </ligand>
</feature>
<dbReference type="Pfam" id="PF00953">
    <property type="entry name" value="Glycos_transf_4"/>
    <property type="match status" value="1"/>
</dbReference>
<dbReference type="EMBL" id="SPQQ01000003">
    <property type="protein sequence ID" value="TGE38192.1"/>
    <property type="molecule type" value="Genomic_DNA"/>
</dbReference>
<reference evidence="9 10" key="1">
    <citation type="submission" date="2019-03" db="EMBL/GenBank/DDBJ databases">
        <title>Draft Genome Sequence of Desulfosporosinus fructosivorans Strain 63.6F, Isolated from Marine Sediment in the Baltic Sea.</title>
        <authorList>
            <person name="Hausmann B."/>
            <person name="Vandieken V."/>
            <person name="Pjevac P."/>
            <person name="Schreck K."/>
            <person name="Herbold C.W."/>
            <person name="Loy A."/>
        </authorList>
    </citation>
    <scope>NUCLEOTIDE SEQUENCE [LARGE SCALE GENOMIC DNA]</scope>
    <source>
        <strain evidence="9 10">63.6F</strain>
    </source>
</reference>
<feature type="transmembrane region" description="Helical" evidence="8">
    <location>
        <begin position="103"/>
        <end position="124"/>
    </location>
</feature>
<evidence type="ECO:0000256" key="4">
    <source>
        <dbReference type="ARBA" id="ARBA00022692"/>
    </source>
</evidence>
<evidence type="ECO:0000256" key="5">
    <source>
        <dbReference type="ARBA" id="ARBA00022989"/>
    </source>
</evidence>
<keyword evidence="4 8" id="KW-0812">Transmembrane</keyword>
<evidence type="ECO:0000256" key="2">
    <source>
        <dbReference type="ARBA" id="ARBA00022475"/>
    </source>
</evidence>
<feature type="transmembrane region" description="Helical" evidence="8">
    <location>
        <begin position="6"/>
        <end position="24"/>
    </location>
</feature>
<accession>A0A4Z0R565</accession>
<feature type="transmembrane region" description="Helical" evidence="8">
    <location>
        <begin position="188"/>
        <end position="205"/>
    </location>
</feature>
<evidence type="ECO:0000256" key="8">
    <source>
        <dbReference type="SAM" id="Phobius"/>
    </source>
</evidence>
<comment type="subcellular location">
    <subcellularLocation>
        <location evidence="1">Cell membrane</location>
        <topology evidence="1">Multi-pass membrane protein</topology>
    </subcellularLocation>
</comment>
<proteinExistence type="predicted"/>
<evidence type="ECO:0000256" key="1">
    <source>
        <dbReference type="ARBA" id="ARBA00004651"/>
    </source>
</evidence>
<keyword evidence="6 8" id="KW-0472">Membrane</keyword>
<gene>
    <name evidence="9" type="ORF">E4K67_09475</name>
</gene>
<feature type="transmembrane region" description="Helical" evidence="8">
    <location>
        <begin position="241"/>
        <end position="262"/>
    </location>
</feature>
<dbReference type="PANTHER" id="PTHR22926:SF3">
    <property type="entry name" value="UNDECAPRENYL-PHOSPHATE ALPHA-N-ACETYLGLUCOSAMINYL 1-PHOSPHATE TRANSFERASE"/>
    <property type="match status" value="1"/>
</dbReference>
<evidence type="ECO:0000313" key="9">
    <source>
        <dbReference type="EMBL" id="TGE38192.1"/>
    </source>
</evidence>
<evidence type="ECO:0000256" key="7">
    <source>
        <dbReference type="PIRSR" id="PIRSR600715-1"/>
    </source>
</evidence>
<dbReference type="GO" id="GO:0071555">
    <property type="term" value="P:cell wall organization"/>
    <property type="evidence" value="ECO:0007669"/>
    <property type="project" value="TreeGrafter"/>
</dbReference>
<keyword evidence="7" id="KW-0479">Metal-binding</keyword>
<sequence>MNYVFAFFFVFIIVYSIIPILKRVSLKLNFVDKPTERKKHNEPIPLLGGVGIFIGFLCGYVTFVRPINREFIFVIIASVLILLIGIVDDWFKTLGKEFPVWPRLIVHIFAAVIIYSSGIVFYGFTNPLTHQYIVLPVFLQFVLTIMWILGVTTVINWSDGMDGLAGSLSAIAGSTLFVVALAKGQHDSALMSALIVGAALGFLRYNKHPAQIFMGDSGANFLGFILGIVALNGAFKQATLISISIPVLALGVPIFDNLFVVFKRFSKGEPIYKADAGQIHHRLLSSGLNQKQVVAFISLMGICFSLLSIVILLLKV</sequence>
<dbReference type="GO" id="GO:0005886">
    <property type="term" value="C:plasma membrane"/>
    <property type="evidence" value="ECO:0007669"/>
    <property type="project" value="UniProtKB-SubCell"/>
</dbReference>
<evidence type="ECO:0000313" key="10">
    <source>
        <dbReference type="Proteomes" id="UP000298460"/>
    </source>
</evidence>
<name>A0A4Z0R565_9FIRM</name>